<evidence type="ECO:0000313" key="5">
    <source>
        <dbReference type="EMBL" id="CAF3751847.1"/>
    </source>
</evidence>
<dbReference type="Gene3D" id="2.30.30.570">
    <property type="match status" value="1"/>
</dbReference>
<evidence type="ECO:0000259" key="3">
    <source>
        <dbReference type="Pfam" id="PF17796"/>
    </source>
</evidence>
<protein>
    <submittedName>
        <fullName evidence="4">Uncharacterized protein</fullName>
    </submittedName>
</protein>
<evidence type="ECO:0000313" key="6">
    <source>
        <dbReference type="Proteomes" id="UP000677228"/>
    </source>
</evidence>
<dbReference type="PANTHER" id="PTHR14165">
    <property type="entry name" value="MAJOR VAULT PROTEIN"/>
    <property type="match status" value="1"/>
</dbReference>
<dbReference type="InterPro" id="IPR040989">
    <property type="entry name" value="Vault_3"/>
</dbReference>
<name>A0A8S2DJ69_9BILA</name>
<comment type="caution">
    <text evidence="4">The sequence shown here is derived from an EMBL/GenBank/DDBJ whole genome shotgun (WGS) entry which is preliminary data.</text>
</comment>
<feature type="non-terminal residue" evidence="4">
    <location>
        <position position="1"/>
    </location>
</feature>
<evidence type="ECO:0000259" key="2">
    <source>
        <dbReference type="Pfam" id="PF17795"/>
    </source>
</evidence>
<feature type="coiled-coil region" evidence="1">
    <location>
        <begin position="81"/>
        <end position="129"/>
    </location>
</feature>
<reference evidence="4" key="1">
    <citation type="submission" date="2021-02" db="EMBL/GenBank/DDBJ databases">
        <authorList>
            <person name="Nowell W R."/>
        </authorList>
    </citation>
    <scope>NUCLEOTIDE SEQUENCE</scope>
</reference>
<dbReference type="GO" id="GO:0005737">
    <property type="term" value="C:cytoplasm"/>
    <property type="evidence" value="ECO:0007669"/>
    <property type="project" value="TreeGrafter"/>
</dbReference>
<dbReference type="GO" id="GO:0005634">
    <property type="term" value="C:nucleus"/>
    <property type="evidence" value="ECO:0007669"/>
    <property type="project" value="TreeGrafter"/>
</dbReference>
<feature type="domain" description="Major vault protein repeat" evidence="3">
    <location>
        <begin position="192"/>
        <end position="236"/>
    </location>
</feature>
<dbReference type="Proteomes" id="UP000682733">
    <property type="component" value="Unassembled WGS sequence"/>
</dbReference>
<gene>
    <name evidence="4" type="ORF">OVA965_LOCUS13598</name>
    <name evidence="5" type="ORF">TMI583_LOCUS13601</name>
</gene>
<dbReference type="Gene3D" id="2.30.30.620">
    <property type="match status" value="1"/>
</dbReference>
<dbReference type="EMBL" id="CAJOBA010005697">
    <property type="protein sequence ID" value="CAF3751847.1"/>
    <property type="molecule type" value="Genomic_DNA"/>
</dbReference>
<proteinExistence type="predicted"/>
<sequence>KHFNDHIEAIKAQLHPLVDQINEMAEKIQNLKIEQLTNKAYEDLDQWRADIHKLVDDIYSIKRKEIEQIVETNEASFVKHKSEQMDEIEKIKLNVEQLISEDDATVDQIEVLKSALQTTETNLATVQKQFIVVNIRVLDSDLVRIKCDLNTNMINLNANQEQQQGRFNVAPYTFLSAVPQTTLTTLTTTPSNMSIYVRDIKSGRVRAVVGAIYMLTQDEELWEKDLPPHIEQLLQKDSLAGRYVRTKDTDANTTITASSLQTTKRDKFKLVTFCLPHNTGVQVYDYRAKRSRIVFGPELVMLGPDEHFTLINLSGSIQMFALHDELG</sequence>
<dbReference type="EMBL" id="CAJNOK010005691">
    <property type="protein sequence ID" value="CAF0981210.1"/>
    <property type="molecule type" value="Genomic_DNA"/>
</dbReference>
<dbReference type="Pfam" id="PF17796">
    <property type="entry name" value="Vault_4"/>
    <property type="match status" value="1"/>
</dbReference>
<feature type="domain" description="Major vault protein repeat" evidence="2">
    <location>
        <begin position="271"/>
        <end position="315"/>
    </location>
</feature>
<dbReference type="Proteomes" id="UP000677228">
    <property type="component" value="Unassembled WGS sequence"/>
</dbReference>
<dbReference type="AlphaFoldDB" id="A0A8S2DJ69"/>
<organism evidence="4 6">
    <name type="scientific">Didymodactylos carnosus</name>
    <dbReference type="NCBI Taxonomy" id="1234261"/>
    <lineage>
        <taxon>Eukaryota</taxon>
        <taxon>Metazoa</taxon>
        <taxon>Spiralia</taxon>
        <taxon>Gnathifera</taxon>
        <taxon>Rotifera</taxon>
        <taxon>Eurotatoria</taxon>
        <taxon>Bdelloidea</taxon>
        <taxon>Philodinida</taxon>
        <taxon>Philodinidae</taxon>
        <taxon>Didymodactylos</taxon>
    </lineage>
</organism>
<evidence type="ECO:0000256" key="1">
    <source>
        <dbReference type="SAM" id="Coils"/>
    </source>
</evidence>
<dbReference type="Pfam" id="PF17795">
    <property type="entry name" value="Vault_3"/>
    <property type="match status" value="1"/>
</dbReference>
<dbReference type="FunFam" id="2.30.30.570:FF:000001">
    <property type="entry name" value="major vault protein-like"/>
    <property type="match status" value="1"/>
</dbReference>
<keyword evidence="1" id="KW-0175">Coiled coil</keyword>
<dbReference type="InterPro" id="IPR041136">
    <property type="entry name" value="Vault_4"/>
</dbReference>
<dbReference type="InterPro" id="IPR039059">
    <property type="entry name" value="MVP"/>
</dbReference>
<accession>A0A8S2DJ69</accession>
<evidence type="ECO:0000313" key="4">
    <source>
        <dbReference type="EMBL" id="CAF0981210.1"/>
    </source>
</evidence>
<dbReference type="PANTHER" id="PTHR14165:SF3">
    <property type="entry name" value="MAJOR VAULT PROTEIN"/>
    <property type="match status" value="1"/>
</dbReference>